<sequence>MDTRQDEKLIEGLKVLETVESDNVLRWDGQALYVEQDVYHNGQLVHRKYRRKVTAEVARVLLSVVAGAGKA</sequence>
<evidence type="ECO:0000313" key="2">
    <source>
        <dbReference type="Proteomes" id="UP000291613"/>
    </source>
</evidence>
<proteinExistence type="predicted"/>
<keyword evidence="2" id="KW-1185">Reference proteome</keyword>
<dbReference type="EMBL" id="SIUB01000005">
    <property type="protein sequence ID" value="TBN52428.1"/>
    <property type="molecule type" value="Genomic_DNA"/>
</dbReference>
<protein>
    <submittedName>
        <fullName evidence="1">Uncharacterized protein</fullName>
    </submittedName>
</protein>
<dbReference type="Proteomes" id="UP000291613">
    <property type="component" value="Unassembled WGS sequence"/>
</dbReference>
<reference evidence="1 2" key="1">
    <citation type="submission" date="2019-02" db="EMBL/GenBank/DDBJ databases">
        <title>Hansschlegelia quercus sp. nov., a novel methylotrophic bacterium from buds of oak (Quercus robur L.).</title>
        <authorList>
            <person name="Agafonova N.V."/>
            <person name="Kaparullina E.N."/>
            <person name="Grouzdev D.S."/>
            <person name="Doronina N.V."/>
        </authorList>
    </citation>
    <scope>NUCLEOTIDE SEQUENCE [LARGE SCALE GENOMIC DNA]</scope>
    <source>
        <strain evidence="1 2">Dub</strain>
    </source>
</reference>
<gene>
    <name evidence="1" type="ORF">EYR15_11345</name>
</gene>
<organism evidence="1 2">
    <name type="scientific">Hansschlegelia quercus</name>
    <dbReference type="NCBI Taxonomy" id="2528245"/>
    <lineage>
        <taxon>Bacteria</taxon>
        <taxon>Pseudomonadati</taxon>
        <taxon>Pseudomonadota</taxon>
        <taxon>Alphaproteobacteria</taxon>
        <taxon>Hyphomicrobiales</taxon>
        <taxon>Methylopilaceae</taxon>
        <taxon>Hansschlegelia</taxon>
    </lineage>
</organism>
<name>A0A4Q9GJ11_9HYPH</name>
<dbReference type="AlphaFoldDB" id="A0A4Q9GJ11"/>
<dbReference type="OrthoDB" id="7998144at2"/>
<comment type="caution">
    <text evidence="1">The sequence shown here is derived from an EMBL/GenBank/DDBJ whole genome shotgun (WGS) entry which is preliminary data.</text>
</comment>
<evidence type="ECO:0000313" key="1">
    <source>
        <dbReference type="EMBL" id="TBN52428.1"/>
    </source>
</evidence>
<accession>A0A4Q9GJ11</accession>
<dbReference type="RefSeq" id="WP_131003662.1">
    <property type="nucleotide sequence ID" value="NZ_JBHSZR010000013.1"/>
</dbReference>